<dbReference type="PANTHER" id="PTHR24061">
    <property type="entry name" value="CALCIUM-SENSING RECEPTOR-RELATED"/>
    <property type="match status" value="1"/>
</dbReference>
<keyword evidence="4 12" id="KW-0812">Transmembrane</keyword>
<keyword evidence="7" id="KW-0297">G-protein coupled receptor</keyword>
<dbReference type="Gene3D" id="2.10.50.30">
    <property type="entry name" value="GPCR, family 3, nine cysteines domain"/>
    <property type="match status" value="1"/>
</dbReference>
<feature type="transmembrane region" description="Helical" evidence="12">
    <location>
        <begin position="72"/>
        <end position="97"/>
    </location>
</feature>
<name>A0A8C4QRH7_EPTBU</name>
<dbReference type="Pfam" id="PF07562">
    <property type="entry name" value="NCD3G"/>
    <property type="match status" value="1"/>
</dbReference>
<keyword evidence="3" id="KW-1003">Cell membrane</keyword>
<feature type="transmembrane region" description="Helical" evidence="12">
    <location>
        <begin position="141"/>
        <end position="162"/>
    </location>
</feature>
<feature type="transmembrane region" description="Helical" evidence="12">
    <location>
        <begin position="109"/>
        <end position="129"/>
    </location>
</feature>
<dbReference type="GeneTree" id="ENSGT00940000160473"/>
<evidence type="ECO:0000256" key="10">
    <source>
        <dbReference type="ARBA" id="ARBA00023180"/>
    </source>
</evidence>
<keyword evidence="10" id="KW-0325">Glycoprotein</keyword>
<proteinExistence type="inferred from homology"/>
<keyword evidence="9" id="KW-0675">Receptor</keyword>
<evidence type="ECO:0000256" key="11">
    <source>
        <dbReference type="ARBA" id="ARBA00023224"/>
    </source>
</evidence>
<evidence type="ECO:0000256" key="4">
    <source>
        <dbReference type="ARBA" id="ARBA00022692"/>
    </source>
</evidence>
<dbReference type="InterPro" id="IPR038550">
    <property type="entry name" value="GPCR_3_9-Cys_sf"/>
</dbReference>
<keyword evidence="8 12" id="KW-0472">Membrane</keyword>
<comment type="subcellular location">
    <subcellularLocation>
        <location evidence="1">Cell membrane</location>
        <topology evidence="1">Multi-pass membrane protein</topology>
    </subcellularLocation>
</comment>
<dbReference type="FunFam" id="2.10.50.30:FF:000002">
    <property type="entry name" value="Vomeronasal 2 receptor, h1"/>
    <property type="match status" value="1"/>
</dbReference>
<dbReference type="OMA" id="NAYDILM"/>
<keyword evidence="5" id="KW-0732">Signal</keyword>
<reference evidence="15" key="1">
    <citation type="submission" date="2025-08" db="UniProtKB">
        <authorList>
            <consortium name="Ensembl"/>
        </authorList>
    </citation>
    <scope>IDENTIFICATION</scope>
</reference>
<evidence type="ECO:0000259" key="13">
    <source>
        <dbReference type="Pfam" id="PF00003"/>
    </source>
</evidence>
<protein>
    <recommendedName>
        <fullName evidence="17">G-protein coupled receptors family 3 profile domain-containing protein</fullName>
    </recommendedName>
</protein>
<organism evidence="15 16">
    <name type="scientific">Eptatretus burgeri</name>
    <name type="common">Inshore hagfish</name>
    <dbReference type="NCBI Taxonomy" id="7764"/>
    <lineage>
        <taxon>Eukaryota</taxon>
        <taxon>Metazoa</taxon>
        <taxon>Chordata</taxon>
        <taxon>Craniata</taxon>
        <taxon>Vertebrata</taxon>
        <taxon>Cyclostomata</taxon>
        <taxon>Myxini</taxon>
        <taxon>Myxiniformes</taxon>
        <taxon>Myxinidae</taxon>
        <taxon>Eptatretinae</taxon>
        <taxon>Eptatretus</taxon>
    </lineage>
</organism>
<feature type="domain" description="G-protein coupled receptors family 3 profile" evidence="13">
    <location>
        <begin position="66"/>
        <end position="163"/>
    </location>
</feature>
<evidence type="ECO:0000256" key="1">
    <source>
        <dbReference type="ARBA" id="ARBA00004651"/>
    </source>
</evidence>
<evidence type="ECO:0008006" key="17">
    <source>
        <dbReference type="Google" id="ProtNLM"/>
    </source>
</evidence>
<keyword evidence="11" id="KW-0807">Transducer</keyword>
<evidence type="ECO:0000313" key="15">
    <source>
        <dbReference type="Ensembl" id="ENSEBUP00000018756.1"/>
    </source>
</evidence>
<evidence type="ECO:0000256" key="6">
    <source>
        <dbReference type="ARBA" id="ARBA00022989"/>
    </source>
</evidence>
<evidence type="ECO:0000256" key="3">
    <source>
        <dbReference type="ARBA" id="ARBA00022475"/>
    </source>
</evidence>
<evidence type="ECO:0000256" key="5">
    <source>
        <dbReference type="ARBA" id="ARBA00022729"/>
    </source>
</evidence>
<evidence type="ECO:0000256" key="8">
    <source>
        <dbReference type="ARBA" id="ARBA00023136"/>
    </source>
</evidence>
<dbReference type="PANTHER" id="PTHR24061:SF422">
    <property type="entry name" value="G-PROTEIN COUPLED RECEPTORS FAMILY 3 PROFILE DOMAIN-CONTAINING PROTEIN"/>
    <property type="match status" value="1"/>
</dbReference>
<dbReference type="Pfam" id="PF00003">
    <property type="entry name" value="7tm_3"/>
    <property type="match status" value="1"/>
</dbReference>
<reference evidence="15" key="2">
    <citation type="submission" date="2025-09" db="UniProtKB">
        <authorList>
            <consortium name="Ensembl"/>
        </authorList>
    </citation>
    <scope>IDENTIFICATION</scope>
</reference>
<keyword evidence="6 12" id="KW-1133">Transmembrane helix</keyword>
<evidence type="ECO:0000256" key="9">
    <source>
        <dbReference type="ARBA" id="ARBA00023170"/>
    </source>
</evidence>
<sequence length="169" mass="18646">MCSEPCQPGTRKVSLKGEPFCCFDCIPCTDGQYSNTSDSQDCQHCPEDLWSNTQHSTCLPMPREFLAFTDPLALTLLAFAVLGFTMVVIVCIMMVTYRKLIAVKSKSSFHFVLLVALAINFTSSVGFVGEPTDLSCQWRESVALGMITFSIICVLTNAYDILMNSQGIE</sequence>
<feature type="domain" description="GPCR family 3 nine cysteines" evidence="14">
    <location>
        <begin position="1"/>
        <end position="51"/>
    </location>
</feature>
<evidence type="ECO:0000256" key="12">
    <source>
        <dbReference type="SAM" id="Phobius"/>
    </source>
</evidence>
<comment type="similarity">
    <text evidence="2">Belongs to the G-protein coupled receptor 3 family.</text>
</comment>
<evidence type="ECO:0000256" key="2">
    <source>
        <dbReference type="ARBA" id="ARBA00007242"/>
    </source>
</evidence>
<evidence type="ECO:0000256" key="7">
    <source>
        <dbReference type="ARBA" id="ARBA00023040"/>
    </source>
</evidence>
<dbReference type="GO" id="GO:0005886">
    <property type="term" value="C:plasma membrane"/>
    <property type="evidence" value="ECO:0007669"/>
    <property type="project" value="UniProtKB-SubCell"/>
</dbReference>
<dbReference type="AlphaFoldDB" id="A0A8C4QRH7"/>
<dbReference type="Ensembl" id="ENSEBUT00000019332.1">
    <property type="protein sequence ID" value="ENSEBUP00000018756.1"/>
    <property type="gene ID" value="ENSEBUG00000011703.1"/>
</dbReference>
<dbReference type="InterPro" id="IPR011500">
    <property type="entry name" value="GPCR_3_9-Cys_dom"/>
</dbReference>
<evidence type="ECO:0000313" key="16">
    <source>
        <dbReference type="Proteomes" id="UP000694388"/>
    </source>
</evidence>
<keyword evidence="16" id="KW-1185">Reference proteome</keyword>
<dbReference type="Proteomes" id="UP000694388">
    <property type="component" value="Unplaced"/>
</dbReference>
<dbReference type="InterPro" id="IPR017978">
    <property type="entry name" value="GPCR_3_C"/>
</dbReference>
<dbReference type="InterPro" id="IPR000068">
    <property type="entry name" value="GPCR_3_Ca_sens_rcpt-rel"/>
</dbReference>
<evidence type="ECO:0000259" key="14">
    <source>
        <dbReference type="Pfam" id="PF07562"/>
    </source>
</evidence>
<accession>A0A8C4QRH7</accession>
<dbReference type="GO" id="GO:0004930">
    <property type="term" value="F:G protein-coupled receptor activity"/>
    <property type="evidence" value="ECO:0007669"/>
    <property type="project" value="UniProtKB-KW"/>
</dbReference>